<reference evidence="2" key="1">
    <citation type="submission" date="2020-11" db="EMBL/GenBank/DDBJ databases">
        <authorList>
            <consortium name="DOE Joint Genome Institute"/>
            <person name="Ahrendt S."/>
            <person name="Riley R."/>
            <person name="Andreopoulos W."/>
            <person name="Labutti K."/>
            <person name="Pangilinan J."/>
            <person name="Ruiz-Duenas F.J."/>
            <person name="Barrasa J.M."/>
            <person name="Sanchez-Garcia M."/>
            <person name="Camarero S."/>
            <person name="Miyauchi S."/>
            <person name="Serrano A."/>
            <person name="Linde D."/>
            <person name="Babiker R."/>
            <person name="Drula E."/>
            <person name="Ayuso-Fernandez I."/>
            <person name="Pacheco R."/>
            <person name="Padilla G."/>
            <person name="Ferreira P."/>
            <person name="Barriuso J."/>
            <person name="Kellner H."/>
            <person name="Castanera R."/>
            <person name="Alfaro M."/>
            <person name="Ramirez L."/>
            <person name="Pisabarro A.G."/>
            <person name="Kuo A."/>
            <person name="Tritt A."/>
            <person name="Lipzen A."/>
            <person name="He G."/>
            <person name="Yan M."/>
            <person name="Ng V."/>
            <person name="Cullen D."/>
            <person name="Martin F."/>
            <person name="Rosso M.-N."/>
            <person name="Henrissat B."/>
            <person name="Hibbett D."/>
            <person name="Martinez A.T."/>
            <person name="Grigoriev I.V."/>
        </authorList>
    </citation>
    <scope>NUCLEOTIDE SEQUENCE</scope>
    <source>
        <strain evidence="2">AH 40177</strain>
    </source>
</reference>
<keyword evidence="3" id="KW-1185">Reference proteome</keyword>
<comment type="caution">
    <text evidence="2">The sequence shown here is derived from an EMBL/GenBank/DDBJ whole genome shotgun (WGS) entry which is preliminary data.</text>
</comment>
<dbReference type="AlphaFoldDB" id="A0A9P5PFB0"/>
<dbReference type="EMBL" id="JADNRY010000217">
    <property type="protein sequence ID" value="KAF9061045.1"/>
    <property type="molecule type" value="Genomic_DNA"/>
</dbReference>
<accession>A0A9P5PFB0</accession>
<feature type="compositionally biased region" description="Pro residues" evidence="1">
    <location>
        <begin position="96"/>
        <end position="106"/>
    </location>
</feature>
<feature type="region of interest" description="Disordered" evidence="1">
    <location>
        <begin position="79"/>
        <end position="108"/>
    </location>
</feature>
<name>A0A9P5PFB0_9AGAR</name>
<sequence length="566" mass="61501">MDARARNRGVLVLARTILQTRGRSFELEILSIMVAQMRTPAPALSAIPEAADTEIPNKPLSSGEAFCLSTLSALTLLSSDSSPGKSPVGLSTPPKWRLPPVEPKNPGPATVLPSAPELFSTGSPLRPRPKFALSWRPVLLSPVRSISAPVYTSSQLPDTPTIVRAVSDPLYMPEKKFSPMTGWGTSGADLGSKHAVPAGTGSSQMSSIQDVAAAVLASQSPLTSASTATNEWNEEFQAIGWAAEERLQAKHANADGSEVHYADPVMPNDFEEALHAGTHLQNGFNYPVCFGGSLMKFFIIKASKKDSIVGSPAFVCRCTKKCGYWIILNTIFRRHERDMLIGIYERTSLLRFLFFALLKHRRTPLCLQNASSTPPEVEFKHCRTPLHLQNASPTPPEVKFEHCWTPLHFQNALSMPPEVEVEVNPEVKVKVNLDLGLRQCLQISKPLLTPSAKCPVLVQSPSQSPVKRLFINLTGESTDDEENAVDASPDSIQSSMSHIKPSSKILPNRPQKFKKLNNGKGEEVKAQSGAAADSDSIALRFPLSLSPTPLVATEGKFAVLFPLMYG</sequence>
<evidence type="ECO:0000313" key="3">
    <source>
        <dbReference type="Proteomes" id="UP000772434"/>
    </source>
</evidence>
<feature type="region of interest" description="Disordered" evidence="1">
    <location>
        <begin position="475"/>
        <end position="510"/>
    </location>
</feature>
<gene>
    <name evidence="2" type="ORF">BDP27DRAFT_1370017</name>
</gene>
<evidence type="ECO:0000256" key="1">
    <source>
        <dbReference type="SAM" id="MobiDB-lite"/>
    </source>
</evidence>
<evidence type="ECO:0000313" key="2">
    <source>
        <dbReference type="EMBL" id="KAF9061045.1"/>
    </source>
</evidence>
<dbReference type="Proteomes" id="UP000772434">
    <property type="component" value="Unassembled WGS sequence"/>
</dbReference>
<proteinExistence type="predicted"/>
<organism evidence="2 3">
    <name type="scientific">Rhodocollybia butyracea</name>
    <dbReference type="NCBI Taxonomy" id="206335"/>
    <lineage>
        <taxon>Eukaryota</taxon>
        <taxon>Fungi</taxon>
        <taxon>Dikarya</taxon>
        <taxon>Basidiomycota</taxon>
        <taxon>Agaricomycotina</taxon>
        <taxon>Agaricomycetes</taxon>
        <taxon>Agaricomycetidae</taxon>
        <taxon>Agaricales</taxon>
        <taxon>Marasmiineae</taxon>
        <taxon>Omphalotaceae</taxon>
        <taxon>Rhodocollybia</taxon>
    </lineage>
</organism>
<protein>
    <submittedName>
        <fullName evidence="2">Uncharacterized protein</fullName>
    </submittedName>
</protein>